<dbReference type="Gene3D" id="3.40.50.360">
    <property type="match status" value="1"/>
</dbReference>
<evidence type="ECO:0000259" key="3">
    <source>
        <dbReference type="Pfam" id="PF03358"/>
    </source>
</evidence>
<dbReference type="InterPro" id="IPR050712">
    <property type="entry name" value="NAD(P)H-dep_reductase"/>
</dbReference>
<evidence type="ECO:0000313" key="4">
    <source>
        <dbReference type="EMBL" id="SFC06780.1"/>
    </source>
</evidence>
<dbReference type="InterPro" id="IPR029039">
    <property type="entry name" value="Flavoprotein-like_sf"/>
</dbReference>
<gene>
    <name evidence="4" type="ORF">SAMN05421848_0421</name>
</gene>
<dbReference type="PANTHER" id="PTHR30543">
    <property type="entry name" value="CHROMATE REDUCTASE"/>
    <property type="match status" value="1"/>
</dbReference>
<dbReference type="EMBL" id="FOLY01000001">
    <property type="protein sequence ID" value="SFC06780.1"/>
    <property type="molecule type" value="Genomic_DNA"/>
</dbReference>
<dbReference type="GO" id="GO:0010181">
    <property type="term" value="F:FMN binding"/>
    <property type="evidence" value="ECO:0007669"/>
    <property type="project" value="TreeGrafter"/>
</dbReference>
<name>A0A1I1GC68_9GAMM</name>
<dbReference type="GO" id="GO:0016491">
    <property type="term" value="F:oxidoreductase activity"/>
    <property type="evidence" value="ECO:0007669"/>
    <property type="project" value="InterPro"/>
</dbReference>
<sequence length="192" mass="21728">MAPVPLSIATVIGSARYGRRCEPIAQWAASRINARHDMTADMIDPSGLPLSFGEQPLPLDIWCQLEARMEKADAFLVVTPEYHQGYPAVLKHLIDIVPNVWQAKPVCFISYGTYSKGMQAVEQLRQVFSFLQAIPIDHALGLEGIERYFDRNNVFKPDSDTTQHLSTMLDRFHQALQPMISVQPGRKRIHEQ</sequence>
<evidence type="ECO:0000256" key="2">
    <source>
        <dbReference type="ARBA" id="ARBA00022643"/>
    </source>
</evidence>
<dbReference type="Proteomes" id="UP000199046">
    <property type="component" value="Unassembled WGS sequence"/>
</dbReference>
<organism evidence="4 5">
    <name type="scientific">Kushneria avicenniae</name>
    <dbReference type="NCBI Taxonomy" id="402385"/>
    <lineage>
        <taxon>Bacteria</taxon>
        <taxon>Pseudomonadati</taxon>
        <taxon>Pseudomonadota</taxon>
        <taxon>Gammaproteobacteria</taxon>
        <taxon>Oceanospirillales</taxon>
        <taxon>Halomonadaceae</taxon>
        <taxon>Kushneria</taxon>
    </lineage>
</organism>
<evidence type="ECO:0000313" key="5">
    <source>
        <dbReference type="Proteomes" id="UP000199046"/>
    </source>
</evidence>
<reference evidence="5" key="1">
    <citation type="submission" date="2016-10" db="EMBL/GenBank/DDBJ databases">
        <authorList>
            <person name="Varghese N."/>
            <person name="Submissions S."/>
        </authorList>
    </citation>
    <scope>NUCLEOTIDE SEQUENCE [LARGE SCALE GENOMIC DNA]</scope>
    <source>
        <strain evidence="5">DSM 23439</strain>
    </source>
</reference>
<feature type="domain" description="NADPH-dependent FMN reductase-like" evidence="3">
    <location>
        <begin position="8"/>
        <end position="139"/>
    </location>
</feature>
<dbReference type="GO" id="GO:0005829">
    <property type="term" value="C:cytosol"/>
    <property type="evidence" value="ECO:0007669"/>
    <property type="project" value="TreeGrafter"/>
</dbReference>
<dbReference type="InterPro" id="IPR005025">
    <property type="entry name" value="FMN_Rdtase-like_dom"/>
</dbReference>
<keyword evidence="5" id="KW-1185">Reference proteome</keyword>
<proteinExistence type="predicted"/>
<dbReference type="STRING" id="402385.SAMN05421848_0421"/>
<evidence type="ECO:0000256" key="1">
    <source>
        <dbReference type="ARBA" id="ARBA00001917"/>
    </source>
</evidence>
<protein>
    <submittedName>
        <fullName evidence="4">NAD(P)H-dependent FMN reductase</fullName>
    </submittedName>
</protein>
<dbReference type="SUPFAM" id="SSF52218">
    <property type="entry name" value="Flavoproteins"/>
    <property type="match status" value="1"/>
</dbReference>
<accession>A0A1I1GC68</accession>
<dbReference type="PANTHER" id="PTHR30543:SF21">
    <property type="entry name" value="NAD(P)H-DEPENDENT FMN REDUCTASE LOT6"/>
    <property type="match status" value="1"/>
</dbReference>
<keyword evidence="2" id="KW-0288">FMN</keyword>
<dbReference type="Pfam" id="PF03358">
    <property type="entry name" value="FMN_red"/>
    <property type="match status" value="1"/>
</dbReference>
<dbReference type="AlphaFoldDB" id="A0A1I1GC68"/>
<keyword evidence="2" id="KW-0285">Flavoprotein</keyword>
<comment type="cofactor">
    <cofactor evidence="1">
        <name>FMN</name>
        <dbReference type="ChEBI" id="CHEBI:58210"/>
    </cofactor>
</comment>